<keyword evidence="4" id="KW-1185">Reference proteome</keyword>
<dbReference type="PANTHER" id="PTHR43240:SF1">
    <property type="entry name" value="BLR5584 PROTEIN"/>
    <property type="match status" value="1"/>
</dbReference>
<dbReference type="GO" id="GO:0061522">
    <property type="term" value="F:1,4-dihydroxy-2-naphthoyl-CoA thioesterase activity"/>
    <property type="evidence" value="ECO:0007669"/>
    <property type="project" value="TreeGrafter"/>
</dbReference>
<protein>
    <recommendedName>
        <fullName evidence="2">Thioesterase domain-containing protein</fullName>
    </recommendedName>
</protein>
<dbReference type="HOGENOM" id="CLU_089876_3_0_4"/>
<keyword evidence="1" id="KW-0378">Hydrolase</keyword>
<dbReference type="CDD" id="cd03443">
    <property type="entry name" value="PaaI_thioesterase"/>
    <property type="match status" value="1"/>
</dbReference>
<evidence type="ECO:0000259" key="2">
    <source>
        <dbReference type="Pfam" id="PF03061"/>
    </source>
</evidence>
<dbReference type="EMBL" id="CP000245">
    <property type="protein sequence ID" value="AEG91561.1"/>
    <property type="molecule type" value="Genomic_DNA"/>
</dbReference>
<dbReference type="PATRIC" id="fig|365046.3.peg.498"/>
<dbReference type="KEGG" id="rta:Rta_04850"/>
<dbReference type="InterPro" id="IPR003736">
    <property type="entry name" value="PAAI_dom"/>
</dbReference>
<gene>
    <name evidence="3" type="ordered locus">Rta_04850</name>
</gene>
<dbReference type="GO" id="GO:0005829">
    <property type="term" value="C:cytosol"/>
    <property type="evidence" value="ECO:0007669"/>
    <property type="project" value="TreeGrafter"/>
</dbReference>
<dbReference type="InterPro" id="IPR006683">
    <property type="entry name" value="Thioestr_dom"/>
</dbReference>
<accession>F5XVI5</accession>
<dbReference type="NCBIfam" id="TIGR00369">
    <property type="entry name" value="unchar_dom_1"/>
    <property type="match status" value="1"/>
</dbReference>
<proteinExistence type="predicted"/>
<feature type="domain" description="Thioesterase" evidence="2">
    <location>
        <begin position="85"/>
        <end position="162"/>
    </location>
</feature>
<sequence length="177" mass="19530">MNQQTDRREEILNATRTRTFTWEDPHKLFGIARTMSGLELMRKMMGGEIRLPPIMELVDFRLRRVDPGEVDFVFMPQEFHFSPIGTVHGGIACTLLDSAMSCGVYAAIPAGAAFTTLQLNVNLIRPITLESGELRCEGKVAHLGARTATAEARLVDSGGRLYAHSSTTCMIFPATSK</sequence>
<reference evidence="3 4" key="2">
    <citation type="journal article" date="2011" name="PLoS ONE">
        <title>The Cyst-Dividing Bacterium Ramlibacter tataouinensis TTB310 Genome Reveals a Well-Stocked Toolbox for Adaptation to a Desert Environment.</title>
        <authorList>
            <person name="De Luca G."/>
            <person name="Barakat M."/>
            <person name="Ortet P."/>
            <person name="Fochesato S."/>
            <person name="Jourlin-Castelli C."/>
            <person name="Ansaldi M."/>
            <person name="Py B."/>
            <person name="Fichant G."/>
            <person name="Coutinho P.M."/>
            <person name="Voulhoux R."/>
            <person name="Bastien O."/>
            <person name="Marechal E."/>
            <person name="Henrissat B."/>
            <person name="Quentin Y."/>
            <person name="Noirot P."/>
            <person name="Filloux A."/>
            <person name="Mejean V."/>
            <person name="Dubow M.S."/>
            <person name="Barras F."/>
            <person name="Barbe V."/>
            <person name="Weissenbach J."/>
            <person name="Mihalcescu I."/>
            <person name="Vermeglio A."/>
            <person name="Achouak W."/>
            <person name="Heulin T."/>
        </authorList>
    </citation>
    <scope>NUCLEOTIDE SEQUENCE [LARGE SCALE GENOMIC DNA]</scope>
    <source>
        <strain evidence="4">ATCC BAA-407 / DSM 14655 / LMG 21543 / TTB310</strain>
    </source>
</reference>
<dbReference type="Gene3D" id="3.10.129.10">
    <property type="entry name" value="Hotdog Thioesterase"/>
    <property type="match status" value="1"/>
</dbReference>
<dbReference type="OrthoDB" id="9813282at2"/>
<name>F5XVI5_RAMTT</name>
<organism evidence="3 4">
    <name type="scientific">Ramlibacter tataouinensis (strain ATCC BAA-407 / DSM 14655 / LMG 21543 / TTB310)</name>
    <dbReference type="NCBI Taxonomy" id="365046"/>
    <lineage>
        <taxon>Bacteria</taxon>
        <taxon>Pseudomonadati</taxon>
        <taxon>Pseudomonadota</taxon>
        <taxon>Betaproteobacteria</taxon>
        <taxon>Burkholderiales</taxon>
        <taxon>Comamonadaceae</taxon>
        <taxon>Ramlibacter</taxon>
    </lineage>
</organism>
<dbReference type="SUPFAM" id="SSF54637">
    <property type="entry name" value="Thioesterase/thiol ester dehydrase-isomerase"/>
    <property type="match status" value="1"/>
</dbReference>
<dbReference type="STRING" id="365046.Rta_04850"/>
<dbReference type="Proteomes" id="UP000008385">
    <property type="component" value="Chromosome"/>
</dbReference>
<dbReference type="AlphaFoldDB" id="F5XVI5"/>
<evidence type="ECO:0000256" key="1">
    <source>
        <dbReference type="ARBA" id="ARBA00022801"/>
    </source>
</evidence>
<dbReference type="Pfam" id="PF03061">
    <property type="entry name" value="4HBT"/>
    <property type="match status" value="1"/>
</dbReference>
<reference evidence="4" key="1">
    <citation type="submission" date="2006-01" db="EMBL/GenBank/DDBJ databases">
        <title>Genome of the cyst-dividing bacterium Ramlibacter tataouinensis.</title>
        <authorList>
            <person name="Barakat M."/>
            <person name="Ortet P."/>
            <person name="De Luca G."/>
            <person name="Jourlin-Castelli C."/>
            <person name="Ansaldi M."/>
            <person name="Py B."/>
            <person name="Fichant G."/>
            <person name="Coutinho P."/>
            <person name="Voulhoux R."/>
            <person name="Bastien O."/>
            <person name="Roy S."/>
            <person name="Marechal E."/>
            <person name="Henrissat B."/>
            <person name="Quentin Y."/>
            <person name="Noirot P."/>
            <person name="Filloux A."/>
            <person name="Mejean V."/>
            <person name="DuBow M."/>
            <person name="Barras F."/>
            <person name="Heulin T."/>
        </authorList>
    </citation>
    <scope>NUCLEOTIDE SEQUENCE [LARGE SCALE GENOMIC DNA]</scope>
    <source>
        <strain evidence="4">ATCC BAA-407 / DSM 14655 / LMG 21543 / TTB310</strain>
    </source>
</reference>
<dbReference type="PANTHER" id="PTHR43240">
    <property type="entry name" value="1,4-DIHYDROXY-2-NAPHTHOYL-COA THIOESTERASE 1"/>
    <property type="match status" value="1"/>
</dbReference>
<evidence type="ECO:0000313" key="4">
    <source>
        <dbReference type="Proteomes" id="UP000008385"/>
    </source>
</evidence>
<dbReference type="RefSeq" id="WP_013899794.1">
    <property type="nucleotide sequence ID" value="NC_015677.1"/>
</dbReference>
<evidence type="ECO:0000313" key="3">
    <source>
        <dbReference type="EMBL" id="AEG91561.1"/>
    </source>
</evidence>
<dbReference type="InterPro" id="IPR029069">
    <property type="entry name" value="HotDog_dom_sf"/>
</dbReference>
<dbReference type="eggNOG" id="COG2050">
    <property type="taxonomic scope" value="Bacteria"/>
</dbReference>